<evidence type="ECO:0008006" key="4">
    <source>
        <dbReference type="Google" id="ProtNLM"/>
    </source>
</evidence>
<keyword evidence="1" id="KW-1133">Transmembrane helix</keyword>
<keyword evidence="1" id="KW-0472">Membrane</keyword>
<evidence type="ECO:0000313" key="3">
    <source>
        <dbReference type="Proteomes" id="UP001597128"/>
    </source>
</evidence>
<reference evidence="3" key="1">
    <citation type="journal article" date="2019" name="Int. J. Syst. Evol. Microbiol.">
        <title>The Global Catalogue of Microorganisms (GCM) 10K type strain sequencing project: providing services to taxonomists for standard genome sequencing and annotation.</title>
        <authorList>
            <consortium name="The Broad Institute Genomics Platform"/>
            <consortium name="The Broad Institute Genome Sequencing Center for Infectious Disease"/>
            <person name="Wu L."/>
            <person name="Ma J."/>
        </authorList>
    </citation>
    <scope>NUCLEOTIDE SEQUENCE [LARGE SCALE GENOMIC DNA]</scope>
    <source>
        <strain evidence="3">CCUG 58412</strain>
    </source>
</reference>
<feature type="transmembrane region" description="Helical" evidence="1">
    <location>
        <begin position="62"/>
        <end position="80"/>
    </location>
</feature>
<organism evidence="2 3">
    <name type="scientific">Methylophilus luteus</name>
    <dbReference type="NCBI Taxonomy" id="640108"/>
    <lineage>
        <taxon>Bacteria</taxon>
        <taxon>Pseudomonadati</taxon>
        <taxon>Pseudomonadota</taxon>
        <taxon>Betaproteobacteria</taxon>
        <taxon>Nitrosomonadales</taxon>
        <taxon>Methylophilaceae</taxon>
        <taxon>Methylophilus</taxon>
    </lineage>
</organism>
<gene>
    <name evidence="2" type="ORF">ACFQ1Z_01440</name>
</gene>
<feature type="transmembrane region" description="Helical" evidence="1">
    <location>
        <begin position="105"/>
        <end position="129"/>
    </location>
</feature>
<protein>
    <recommendedName>
        <fullName evidence="4">Mercuric transport protein MerT</fullName>
    </recommendedName>
</protein>
<dbReference type="RefSeq" id="WP_379054911.1">
    <property type="nucleotide sequence ID" value="NZ_JBHTKB010000001.1"/>
</dbReference>
<sequence>MATEIDSLQVSRRLNFLSLFTSGSTLICCALPATLVAIGSVATLTSLISQFPQLIWISEHKALVFGVAAAMLLLAGCLQWRARSLPCPADPALAALCTRTRRQSLWLYLFSLALFVVGALFAFVLPLLIA</sequence>
<name>A0ABW3F313_9PROT</name>
<evidence type="ECO:0000256" key="1">
    <source>
        <dbReference type="SAM" id="Phobius"/>
    </source>
</evidence>
<feature type="transmembrane region" description="Helical" evidence="1">
    <location>
        <begin position="16"/>
        <end position="42"/>
    </location>
</feature>
<comment type="caution">
    <text evidence="2">The sequence shown here is derived from an EMBL/GenBank/DDBJ whole genome shotgun (WGS) entry which is preliminary data.</text>
</comment>
<accession>A0ABW3F313</accession>
<keyword evidence="3" id="KW-1185">Reference proteome</keyword>
<dbReference type="Proteomes" id="UP001597128">
    <property type="component" value="Unassembled WGS sequence"/>
</dbReference>
<evidence type="ECO:0000313" key="2">
    <source>
        <dbReference type="EMBL" id="MFD0912199.1"/>
    </source>
</evidence>
<keyword evidence="1" id="KW-0812">Transmembrane</keyword>
<proteinExistence type="predicted"/>
<dbReference type="EMBL" id="JBHTKB010000001">
    <property type="protein sequence ID" value="MFD0912199.1"/>
    <property type="molecule type" value="Genomic_DNA"/>
</dbReference>